<comment type="caution">
    <text evidence="2">The sequence shown here is derived from an EMBL/GenBank/DDBJ whole genome shotgun (WGS) entry which is preliminary data.</text>
</comment>
<dbReference type="EMBL" id="JASPKY010000408">
    <property type="protein sequence ID" value="KAK9701760.1"/>
    <property type="molecule type" value="Genomic_DNA"/>
</dbReference>
<protein>
    <recommendedName>
        <fullName evidence="4">DUF4485 domain-containing protein</fullName>
    </recommendedName>
</protein>
<gene>
    <name evidence="2" type="ORF">QE152_g30390</name>
</gene>
<accession>A0AAW1JE04</accession>
<feature type="compositionally biased region" description="Low complexity" evidence="1">
    <location>
        <begin position="115"/>
        <end position="125"/>
    </location>
</feature>
<dbReference type="AlphaFoldDB" id="A0AAW1JE04"/>
<evidence type="ECO:0000256" key="1">
    <source>
        <dbReference type="SAM" id="MobiDB-lite"/>
    </source>
</evidence>
<evidence type="ECO:0000313" key="2">
    <source>
        <dbReference type="EMBL" id="KAK9701760.1"/>
    </source>
</evidence>
<dbReference type="Proteomes" id="UP001458880">
    <property type="component" value="Unassembled WGS sequence"/>
</dbReference>
<evidence type="ECO:0000313" key="3">
    <source>
        <dbReference type="Proteomes" id="UP001458880"/>
    </source>
</evidence>
<proteinExistence type="predicted"/>
<keyword evidence="3" id="KW-1185">Reference proteome</keyword>
<reference evidence="2 3" key="1">
    <citation type="journal article" date="2024" name="BMC Genomics">
        <title>De novo assembly and annotation of Popillia japonica's genome with initial clues to its potential as an invasive pest.</title>
        <authorList>
            <person name="Cucini C."/>
            <person name="Boschi S."/>
            <person name="Funari R."/>
            <person name="Cardaioli E."/>
            <person name="Iannotti N."/>
            <person name="Marturano G."/>
            <person name="Paoli F."/>
            <person name="Bruttini M."/>
            <person name="Carapelli A."/>
            <person name="Frati F."/>
            <person name="Nardi F."/>
        </authorList>
    </citation>
    <scope>NUCLEOTIDE SEQUENCE [LARGE SCALE GENOMIC DNA]</scope>
    <source>
        <strain evidence="2">DMR45628</strain>
    </source>
</reference>
<name>A0AAW1JE04_POPJA</name>
<sequence length="171" mass="19328">MSLKILIATYFHKNKETAGKKWFDGITRRNPQLSLRNPENVYFLFDILEKIVDKNKLSCDTISNVEESGFARAEIDVKGDCPLNINFTSHESIEIDVKGSQHALLDILEPKPNTESEPISMSSSESEGDDTVVDVCQTKTIENFEGILHEVSPPPILNPYLELDELARRLH</sequence>
<organism evidence="2 3">
    <name type="scientific">Popillia japonica</name>
    <name type="common">Japanese beetle</name>
    <dbReference type="NCBI Taxonomy" id="7064"/>
    <lineage>
        <taxon>Eukaryota</taxon>
        <taxon>Metazoa</taxon>
        <taxon>Ecdysozoa</taxon>
        <taxon>Arthropoda</taxon>
        <taxon>Hexapoda</taxon>
        <taxon>Insecta</taxon>
        <taxon>Pterygota</taxon>
        <taxon>Neoptera</taxon>
        <taxon>Endopterygota</taxon>
        <taxon>Coleoptera</taxon>
        <taxon>Polyphaga</taxon>
        <taxon>Scarabaeiformia</taxon>
        <taxon>Scarabaeidae</taxon>
        <taxon>Rutelinae</taxon>
        <taxon>Popillia</taxon>
    </lineage>
</organism>
<evidence type="ECO:0008006" key="4">
    <source>
        <dbReference type="Google" id="ProtNLM"/>
    </source>
</evidence>
<feature type="region of interest" description="Disordered" evidence="1">
    <location>
        <begin position="111"/>
        <end position="131"/>
    </location>
</feature>